<keyword evidence="3" id="KW-1185">Reference proteome</keyword>
<evidence type="ECO:0000256" key="1">
    <source>
        <dbReference type="SAM" id="MobiDB-lite"/>
    </source>
</evidence>
<evidence type="ECO:0000313" key="3">
    <source>
        <dbReference type="Proteomes" id="UP000371041"/>
    </source>
</evidence>
<dbReference type="Proteomes" id="UP000371041">
    <property type="component" value="Chromosome"/>
</dbReference>
<reference evidence="3" key="1">
    <citation type="submission" date="2019-11" db="EMBL/GenBank/DDBJ databases">
        <title>The complete genome sequence of Saccharopolyspora sp. E2A.</title>
        <authorList>
            <person name="Zhang G."/>
        </authorList>
    </citation>
    <scope>NUCLEOTIDE SEQUENCE [LARGE SCALE GENOMIC DNA]</scope>
    <source>
        <strain evidence="3">E2A</strain>
    </source>
</reference>
<dbReference type="KEGG" id="sace:GIY23_14275"/>
<accession>A0A5Q3Q7R8</accession>
<feature type="region of interest" description="Disordered" evidence="1">
    <location>
        <begin position="174"/>
        <end position="280"/>
    </location>
</feature>
<evidence type="ECO:0000313" key="2">
    <source>
        <dbReference type="EMBL" id="QGK70532.1"/>
    </source>
</evidence>
<name>A0A5Q3Q7R8_9PSEU</name>
<proteinExistence type="predicted"/>
<sequence length="280" mass="30177">MARPDTGTERVMGPSRAFRGLSWLAEAVDFDAAADELYAANREDFVARRGELARQAAQDGDRTLSNRVKALRKPTVAAWLVNRVVRDEPGRAAKLAELGASLRTAHEQLAGDRVRELSERRRALQTALVDRAREAGGDPSRTVLDEVASTFDAVAADEEVGGEVLAGRLTVAVTSDGGWPLPDTAAASTPAAGRASRPRRGKPKEERSPAAQAAEQAVESAREALARAEREDQVAHDETERLRAAWESARSRAAETGERLADAREDLAAAQREARRRTGG</sequence>
<gene>
    <name evidence="2" type="ORF">GIY23_14275</name>
</gene>
<organism evidence="2 3">
    <name type="scientific">Allosaccharopolyspora coralli</name>
    <dbReference type="NCBI Taxonomy" id="2665642"/>
    <lineage>
        <taxon>Bacteria</taxon>
        <taxon>Bacillati</taxon>
        <taxon>Actinomycetota</taxon>
        <taxon>Actinomycetes</taxon>
        <taxon>Pseudonocardiales</taxon>
        <taxon>Pseudonocardiaceae</taxon>
        <taxon>Allosaccharopolyspora</taxon>
    </lineage>
</organism>
<feature type="compositionally biased region" description="Low complexity" evidence="1">
    <location>
        <begin position="209"/>
        <end position="219"/>
    </location>
</feature>
<protein>
    <submittedName>
        <fullName evidence="2">Uncharacterized protein</fullName>
    </submittedName>
</protein>
<dbReference type="EMBL" id="CP045929">
    <property type="protein sequence ID" value="QGK70532.1"/>
    <property type="molecule type" value="Genomic_DNA"/>
</dbReference>
<feature type="compositionally biased region" description="Basic and acidic residues" evidence="1">
    <location>
        <begin position="220"/>
        <end position="267"/>
    </location>
</feature>
<feature type="compositionally biased region" description="Low complexity" evidence="1">
    <location>
        <begin position="184"/>
        <end position="195"/>
    </location>
</feature>
<dbReference type="RefSeq" id="WP_154077114.1">
    <property type="nucleotide sequence ID" value="NZ_CP045929.1"/>
</dbReference>
<dbReference type="AlphaFoldDB" id="A0A5Q3Q7R8"/>